<protein>
    <submittedName>
        <fullName evidence="1">Uncharacterized protein</fullName>
    </submittedName>
</protein>
<comment type="caution">
    <text evidence="1">The sequence shown here is derived from an EMBL/GenBank/DDBJ whole genome shotgun (WGS) entry which is preliminary data.</text>
</comment>
<proteinExistence type="predicted"/>
<evidence type="ECO:0000313" key="1">
    <source>
        <dbReference type="EMBL" id="PWJ38637.1"/>
    </source>
</evidence>
<dbReference type="EMBL" id="QGDO01000007">
    <property type="protein sequence ID" value="PWJ38637.1"/>
    <property type="molecule type" value="Genomic_DNA"/>
</dbReference>
<accession>A0A315Z5T7</accession>
<dbReference type="RefSeq" id="WP_109621890.1">
    <property type="nucleotide sequence ID" value="NZ_QGDO01000007.1"/>
</dbReference>
<keyword evidence="2" id="KW-1185">Reference proteome</keyword>
<evidence type="ECO:0000313" key="2">
    <source>
        <dbReference type="Proteomes" id="UP000245535"/>
    </source>
</evidence>
<gene>
    <name evidence="1" type="ORF">BC781_107228</name>
</gene>
<reference evidence="1 2" key="1">
    <citation type="submission" date="2018-03" db="EMBL/GenBank/DDBJ databases">
        <title>Genomic Encyclopedia of Archaeal and Bacterial Type Strains, Phase II (KMG-II): from individual species to whole genera.</title>
        <authorList>
            <person name="Goeker M."/>
        </authorList>
    </citation>
    <scope>NUCLEOTIDE SEQUENCE [LARGE SCALE GENOMIC DNA]</scope>
    <source>
        <strain evidence="1 2">DSM 28229</strain>
    </source>
</reference>
<dbReference type="Proteomes" id="UP000245535">
    <property type="component" value="Unassembled WGS sequence"/>
</dbReference>
<sequence length="266" mass="31132">MQLYSEADQLLHLLSQVIAKVNKVFVPSKEDDSHTNLYFDSVSKAIYGRWFQKGHKRYIFSLNLIAFQFELLDERKRIEIKQDIVDKTIFEVEQELIIKLTKKGFKAESISKPLHFIITEYDFANNPIQFLSEESISQWLGYRSLANYACLDFIGLTQISSEIRIWPHHFDTGIYFEPTPKLGIGFGLAMEDNKVGNPYFYISAYPIKTEIDYTKIDDPQIGKWIILDDWKGCVLSLEEIGNKAIQKQLNQIGYYIEHVYHWLINQ</sequence>
<organism evidence="1 2">
    <name type="scientific">Sediminitomix flava</name>
    <dbReference type="NCBI Taxonomy" id="379075"/>
    <lineage>
        <taxon>Bacteria</taxon>
        <taxon>Pseudomonadati</taxon>
        <taxon>Bacteroidota</taxon>
        <taxon>Cytophagia</taxon>
        <taxon>Cytophagales</taxon>
        <taxon>Flammeovirgaceae</taxon>
        <taxon>Sediminitomix</taxon>
    </lineage>
</organism>
<name>A0A315Z5T7_SEDFL</name>
<dbReference type="AlphaFoldDB" id="A0A315Z5T7"/>
<dbReference type="OrthoDB" id="1158385at2"/>